<accession>A0A2V4N7D9</accession>
<dbReference type="EMBL" id="MCBA01000188">
    <property type="protein sequence ID" value="RGP83196.1"/>
    <property type="molecule type" value="Genomic_DNA"/>
</dbReference>
<dbReference type="Proteomes" id="UP000266701">
    <property type="component" value="Unassembled WGS sequence"/>
</dbReference>
<reference evidence="2 3" key="1">
    <citation type="journal article" date="2017" name="Emerg. Infect. Dis.">
        <title>Carbapenemase VCC-1-Producing Vibrio cholerae in Coastal Waters of Germany.</title>
        <authorList>
            <person name="Hammerl J.A."/>
            <person name="Jackel C."/>
            <person name="Bortolaia V."/>
            <person name="Schwartz K."/>
            <person name="Bier N."/>
            <person name="Hendriksen R.S."/>
            <person name="Guerra B."/>
            <person name="Strauch E."/>
        </authorList>
    </citation>
    <scope>NUCLEOTIDE SEQUENCE [LARGE SCALE GENOMIC DNA]</scope>
    <source>
        <strain evidence="2 3">VN-2825</strain>
    </source>
</reference>
<sequence length="34" mass="3816">MQPFVSCMTFETCFLGISSNLKLLQQVVLPLRGN</sequence>
<name>A0A2V4N7D9_VIBCL</name>
<evidence type="ECO:0000313" key="3">
    <source>
        <dbReference type="Proteomes" id="UP000266701"/>
    </source>
</evidence>
<comment type="caution">
    <text evidence="2">The sequence shown here is derived from an EMBL/GenBank/DDBJ whole genome shotgun (WGS) entry which is preliminary data.</text>
</comment>
<proteinExistence type="predicted"/>
<evidence type="ECO:0000313" key="1">
    <source>
        <dbReference type="EMBL" id="MVD23945.1"/>
    </source>
</evidence>
<reference evidence="1 4" key="2">
    <citation type="submission" date="2018-09" db="EMBL/GenBank/DDBJ databases">
        <title>Genomic epidemiology reveals two lineages of Vibrio cholerae that can cause global cholera epidemics despite absence of cholera toxin gene.</title>
        <authorList>
            <person name="Wang H."/>
            <person name="Zen W."/>
            <person name="Yu H."/>
            <person name="Zhang W."/>
            <person name="Pan J."/>
            <person name="Yang C."/>
            <person name="Cui Y."/>
        </authorList>
    </citation>
    <scope>NUCLEOTIDE SEQUENCE [LARGE SCALE GENOMIC DNA]</scope>
    <source>
        <strain evidence="1 4">00-1_S85</strain>
    </source>
</reference>
<dbReference type="EMBL" id="QZRB01000015">
    <property type="protein sequence ID" value="MVD23945.1"/>
    <property type="molecule type" value="Genomic_DNA"/>
</dbReference>
<dbReference type="AlphaFoldDB" id="A0A2V4N7D9"/>
<evidence type="ECO:0000313" key="4">
    <source>
        <dbReference type="Proteomes" id="UP000471242"/>
    </source>
</evidence>
<organism evidence="2 3">
    <name type="scientific">Vibrio cholerae</name>
    <dbReference type="NCBI Taxonomy" id="666"/>
    <lineage>
        <taxon>Bacteria</taxon>
        <taxon>Pseudomonadati</taxon>
        <taxon>Pseudomonadota</taxon>
        <taxon>Gammaproteobacteria</taxon>
        <taxon>Vibrionales</taxon>
        <taxon>Vibrionaceae</taxon>
        <taxon>Vibrio</taxon>
    </lineage>
</organism>
<dbReference type="Proteomes" id="UP000471242">
    <property type="component" value="Unassembled WGS sequence"/>
</dbReference>
<gene>
    <name evidence="2" type="ORF">BC353_05905</name>
    <name evidence="1" type="ORF">D6U24_11310</name>
</gene>
<evidence type="ECO:0000313" key="2">
    <source>
        <dbReference type="EMBL" id="RGP83196.1"/>
    </source>
</evidence>
<protein>
    <submittedName>
        <fullName evidence="2">Uncharacterized protein</fullName>
    </submittedName>
</protein>